<dbReference type="InterPro" id="IPR025799">
    <property type="entry name" value="Arg_MeTrfase"/>
</dbReference>
<evidence type="ECO:0000313" key="10">
    <source>
        <dbReference type="EMBL" id="KAK3857300.1"/>
    </source>
</evidence>
<dbReference type="Pfam" id="PF13649">
    <property type="entry name" value="Methyltransf_25"/>
    <property type="match status" value="1"/>
</dbReference>
<dbReference type="InterPro" id="IPR041698">
    <property type="entry name" value="Methyltransf_25"/>
</dbReference>
<feature type="domain" description="Protein arginine N-methyltransferase" evidence="9">
    <location>
        <begin position="321"/>
        <end position="489"/>
    </location>
</feature>
<dbReference type="SUPFAM" id="SSF53335">
    <property type="entry name" value="S-adenosyl-L-methionine-dependent methyltransferases"/>
    <property type="match status" value="1"/>
</dbReference>
<reference evidence="10" key="1">
    <citation type="submission" date="2023-10" db="EMBL/GenBank/DDBJ databases">
        <title>Genome assemblies of two species of porcelain crab, Petrolisthes cinctipes and Petrolisthes manimaculis (Anomura: Porcellanidae).</title>
        <authorList>
            <person name="Angst P."/>
        </authorList>
    </citation>
    <scope>NUCLEOTIDE SEQUENCE</scope>
    <source>
        <strain evidence="10">PB745_01</strain>
        <tissue evidence="10">Gill</tissue>
    </source>
</reference>
<dbReference type="GO" id="GO:0032259">
    <property type="term" value="P:methylation"/>
    <property type="evidence" value="ECO:0007669"/>
    <property type="project" value="UniProtKB-KW"/>
</dbReference>
<keyword evidence="1 6" id="KW-0489">Methyltransferase</keyword>
<keyword evidence="3 6" id="KW-0949">S-adenosyl-L-methionine</keyword>
<dbReference type="InterPro" id="IPR029063">
    <property type="entry name" value="SAM-dependent_MTases_sf"/>
</dbReference>
<dbReference type="GO" id="GO:0042054">
    <property type="term" value="F:histone methyltransferase activity"/>
    <property type="evidence" value="ECO:0007669"/>
    <property type="project" value="TreeGrafter"/>
</dbReference>
<feature type="region of interest" description="Disordered" evidence="7">
    <location>
        <begin position="91"/>
        <end position="128"/>
    </location>
</feature>
<dbReference type="EMBL" id="JAWQEG010005639">
    <property type="protein sequence ID" value="KAK3857300.1"/>
    <property type="molecule type" value="Genomic_DNA"/>
</dbReference>
<dbReference type="CDD" id="cd02440">
    <property type="entry name" value="AdoMet_MTases"/>
    <property type="match status" value="1"/>
</dbReference>
<dbReference type="Gene3D" id="2.70.160.11">
    <property type="entry name" value="Hnrnp arginine n-methyltransferase1"/>
    <property type="match status" value="1"/>
</dbReference>
<evidence type="ECO:0000256" key="3">
    <source>
        <dbReference type="ARBA" id="ARBA00022691"/>
    </source>
</evidence>
<organism evidence="10 11">
    <name type="scientific">Petrolisthes cinctipes</name>
    <name type="common">Flat porcelain crab</name>
    <dbReference type="NCBI Taxonomy" id="88211"/>
    <lineage>
        <taxon>Eukaryota</taxon>
        <taxon>Metazoa</taxon>
        <taxon>Ecdysozoa</taxon>
        <taxon>Arthropoda</taxon>
        <taxon>Crustacea</taxon>
        <taxon>Multicrustacea</taxon>
        <taxon>Malacostraca</taxon>
        <taxon>Eumalacostraca</taxon>
        <taxon>Eucarida</taxon>
        <taxon>Decapoda</taxon>
        <taxon>Pleocyemata</taxon>
        <taxon>Anomura</taxon>
        <taxon>Galatheoidea</taxon>
        <taxon>Porcellanidae</taxon>
        <taxon>Petrolisthes</taxon>
    </lineage>
</organism>
<dbReference type="PROSITE" id="PS51678">
    <property type="entry name" value="SAM_MT_PRMT"/>
    <property type="match status" value="1"/>
</dbReference>
<evidence type="ECO:0000259" key="8">
    <source>
        <dbReference type="Pfam" id="PF13649"/>
    </source>
</evidence>
<dbReference type="InterPro" id="IPR055135">
    <property type="entry name" value="PRMT_dom"/>
</dbReference>
<evidence type="ECO:0000256" key="5">
    <source>
        <dbReference type="ARBA" id="ARBA00042685"/>
    </source>
</evidence>
<accession>A0AAE1BUY5</accession>
<feature type="domain" description="Methyltransferase" evidence="8">
    <location>
        <begin position="219"/>
        <end position="315"/>
    </location>
</feature>
<evidence type="ECO:0000256" key="2">
    <source>
        <dbReference type="ARBA" id="ARBA00022679"/>
    </source>
</evidence>
<sequence length="509" mass="57823">MRYDEQKYQRLMREVRCEEIKAVEVVRLGRREEGRRRPLLVKLDNEQRKYEVLKNAKNLKNTKEEWAKRVQITKDLTIREREETRKALEALREKRERGEQGWGRRGSGNTGSCKQPDNRGESNMSETEGVAVEAGGGVMGCQVTQQPQTKKRRASENGINTAEGEEEKNGMAEKAKIDESYFASYSDIELHRTMIEDSVRTNAYQQAIFQNLDVSGKVVADVGCGTGILSMFCAQAGAKRVYAIEASKIAVHARQLVHANGLQDIITVLQGKAEEVELPEKVDVVVSEWMGYMLLYETMLPSVLYVRDKWLKPGGKMYPERAVLYMALGEAQWITKYEEGTYDFWVSLNHVYDLDMSLLADHAVSRYKDVVHVHMVAQEDVLSFPTAVCDLDLTTISVDALHKISCPFSLSSMGSRQLNSVVLWFDVFFPGGHKLSTSPDNEDTHWQNTVLPLATAPLRQDTQVKGQLTITQDLSNHRFLNVDLNYRVDGGEEITRTYKMDDNCNDNDF</sequence>
<feature type="compositionally biased region" description="Gly residues" evidence="7">
    <location>
        <begin position="100"/>
        <end position="109"/>
    </location>
</feature>
<comment type="caution">
    <text evidence="10">The sequence shown here is derived from an EMBL/GenBank/DDBJ whole genome shotgun (WGS) entry which is preliminary data.</text>
</comment>
<feature type="compositionally biased region" description="Polar residues" evidence="7">
    <location>
        <begin position="110"/>
        <end position="126"/>
    </location>
</feature>
<dbReference type="PANTHER" id="PTHR11006">
    <property type="entry name" value="PROTEIN ARGININE N-METHYLTRANSFERASE"/>
    <property type="match status" value="1"/>
</dbReference>
<protein>
    <recommendedName>
        <fullName evidence="4">Protein arginine N-methyltransferase 6</fullName>
    </recommendedName>
    <alternativeName>
        <fullName evidence="5">Histone-arginine N-methyltransferase PRMT6</fullName>
    </alternativeName>
</protein>
<evidence type="ECO:0000313" key="11">
    <source>
        <dbReference type="Proteomes" id="UP001286313"/>
    </source>
</evidence>
<evidence type="ECO:0000259" key="9">
    <source>
        <dbReference type="Pfam" id="PF22528"/>
    </source>
</evidence>
<evidence type="ECO:0000256" key="1">
    <source>
        <dbReference type="ARBA" id="ARBA00022603"/>
    </source>
</evidence>
<evidence type="ECO:0000256" key="6">
    <source>
        <dbReference type="PROSITE-ProRule" id="PRU01015"/>
    </source>
</evidence>
<gene>
    <name evidence="10" type="ORF">Pcinc_036440</name>
</gene>
<dbReference type="Pfam" id="PF22528">
    <property type="entry name" value="PRMT_C"/>
    <property type="match status" value="1"/>
</dbReference>
<evidence type="ECO:0000256" key="4">
    <source>
        <dbReference type="ARBA" id="ARBA00040406"/>
    </source>
</evidence>
<dbReference type="Gene3D" id="3.40.50.150">
    <property type="entry name" value="Vaccinia Virus protein VP39"/>
    <property type="match status" value="1"/>
</dbReference>
<name>A0AAE1BUY5_PETCI</name>
<dbReference type="GO" id="GO:0016274">
    <property type="term" value="F:protein-arginine N-methyltransferase activity"/>
    <property type="evidence" value="ECO:0007669"/>
    <property type="project" value="InterPro"/>
</dbReference>
<keyword evidence="2 6" id="KW-0808">Transferase</keyword>
<keyword evidence="11" id="KW-1185">Reference proteome</keyword>
<dbReference type="FunFam" id="3.40.50.150:FF:000016">
    <property type="entry name" value="Protein arginine N-methyltransferase 6"/>
    <property type="match status" value="1"/>
</dbReference>
<dbReference type="Proteomes" id="UP001286313">
    <property type="component" value="Unassembled WGS sequence"/>
</dbReference>
<evidence type="ECO:0000256" key="7">
    <source>
        <dbReference type="SAM" id="MobiDB-lite"/>
    </source>
</evidence>
<proteinExistence type="predicted"/>
<dbReference type="AlphaFoldDB" id="A0AAE1BUY5"/>
<dbReference type="PANTHER" id="PTHR11006:SF73">
    <property type="entry name" value="PROTEIN ARGININE N-METHYLTRANSFERASE 6"/>
    <property type="match status" value="1"/>
</dbReference>